<evidence type="ECO:0000256" key="1">
    <source>
        <dbReference type="ARBA" id="ARBA00023015"/>
    </source>
</evidence>
<keyword evidence="1" id="KW-0805">Transcription regulation</keyword>
<dbReference type="EMBL" id="FZOW01000015">
    <property type="protein sequence ID" value="SNT36657.1"/>
    <property type="molecule type" value="Genomic_DNA"/>
</dbReference>
<dbReference type="InterPro" id="IPR009057">
    <property type="entry name" value="Homeodomain-like_sf"/>
</dbReference>
<evidence type="ECO:0000259" key="6">
    <source>
        <dbReference type="PROSITE" id="PS50977"/>
    </source>
</evidence>
<dbReference type="Proteomes" id="UP000198327">
    <property type="component" value="Unassembled WGS sequence"/>
</dbReference>
<keyword evidence="2 4" id="KW-0238">DNA-binding</keyword>
<dbReference type="InterPro" id="IPR001647">
    <property type="entry name" value="HTH_TetR"/>
</dbReference>
<dbReference type="PANTHER" id="PTHR30055">
    <property type="entry name" value="HTH-TYPE TRANSCRIPTIONAL REGULATOR RUTR"/>
    <property type="match status" value="1"/>
</dbReference>
<feature type="DNA-binding region" description="H-T-H motif" evidence="4">
    <location>
        <begin position="72"/>
        <end position="91"/>
    </location>
</feature>
<dbReference type="GO" id="GO:0000976">
    <property type="term" value="F:transcription cis-regulatory region binding"/>
    <property type="evidence" value="ECO:0007669"/>
    <property type="project" value="TreeGrafter"/>
</dbReference>
<dbReference type="AlphaFoldDB" id="A0A239M1I0"/>
<dbReference type="Gene3D" id="1.10.357.10">
    <property type="entry name" value="Tetracycline Repressor, domain 2"/>
    <property type="match status" value="1"/>
</dbReference>
<dbReference type="InterPro" id="IPR050109">
    <property type="entry name" value="HTH-type_TetR-like_transc_reg"/>
</dbReference>
<dbReference type="SUPFAM" id="SSF48498">
    <property type="entry name" value="Tetracyclin repressor-like, C-terminal domain"/>
    <property type="match status" value="1"/>
</dbReference>
<sequence length="252" mass="28509">MTNTRAQTDNAQAMTTPAIGAGEPSAIDRPSNDTAPPSPKEARRQQRIEMSKEQILDTAEELFAERGYYETSLKDVAVRCQYSVGSIYSFFENKDKLYEQVLMRRSIALEEIRERLPDAMAGDDRLIALADIWVEHSLEHLAWGALTAEVSRIARSRGGVVPDPWRHHGQRVHLFLVEVIEKGQREGTLRPGSPETLARLYQAVLMAFVLVTSMGQRTESADMWLTDTESFLQFLHDTFSTRPREESAILTE</sequence>
<protein>
    <submittedName>
        <fullName evidence="7">DNA-binding transcriptional regulator, AcrR family</fullName>
    </submittedName>
</protein>
<dbReference type="Pfam" id="PF00440">
    <property type="entry name" value="TetR_N"/>
    <property type="match status" value="1"/>
</dbReference>
<organism evidence="7 8">
    <name type="scientific">Rhodococcoides kyotonense</name>
    <dbReference type="NCBI Taxonomy" id="398843"/>
    <lineage>
        <taxon>Bacteria</taxon>
        <taxon>Bacillati</taxon>
        <taxon>Actinomycetota</taxon>
        <taxon>Actinomycetes</taxon>
        <taxon>Mycobacteriales</taxon>
        <taxon>Nocardiaceae</taxon>
        <taxon>Rhodococcoides</taxon>
    </lineage>
</organism>
<dbReference type="SUPFAM" id="SSF46689">
    <property type="entry name" value="Homeodomain-like"/>
    <property type="match status" value="1"/>
</dbReference>
<gene>
    <name evidence="7" type="ORF">SAMN05421642_115105</name>
</gene>
<evidence type="ECO:0000256" key="5">
    <source>
        <dbReference type="SAM" id="MobiDB-lite"/>
    </source>
</evidence>
<dbReference type="PROSITE" id="PS50977">
    <property type="entry name" value="HTH_TETR_2"/>
    <property type="match status" value="1"/>
</dbReference>
<reference evidence="8" key="1">
    <citation type="submission" date="2017-06" db="EMBL/GenBank/DDBJ databases">
        <authorList>
            <person name="Varghese N."/>
            <person name="Submissions S."/>
        </authorList>
    </citation>
    <scope>NUCLEOTIDE SEQUENCE [LARGE SCALE GENOMIC DNA]</scope>
    <source>
        <strain evidence="8">JCM 23211</strain>
    </source>
</reference>
<feature type="region of interest" description="Disordered" evidence="5">
    <location>
        <begin position="1"/>
        <end position="47"/>
    </location>
</feature>
<dbReference type="PANTHER" id="PTHR30055:SF234">
    <property type="entry name" value="HTH-TYPE TRANSCRIPTIONAL REGULATOR BETI"/>
    <property type="match status" value="1"/>
</dbReference>
<proteinExistence type="predicted"/>
<feature type="domain" description="HTH tetR-type" evidence="6">
    <location>
        <begin position="49"/>
        <end position="109"/>
    </location>
</feature>
<evidence type="ECO:0000256" key="4">
    <source>
        <dbReference type="PROSITE-ProRule" id="PRU00335"/>
    </source>
</evidence>
<evidence type="ECO:0000313" key="7">
    <source>
        <dbReference type="EMBL" id="SNT36657.1"/>
    </source>
</evidence>
<dbReference type="InterPro" id="IPR036271">
    <property type="entry name" value="Tet_transcr_reg_TetR-rel_C_sf"/>
</dbReference>
<evidence type="ECO:0000256" key="3">
    <source>
        <dbReference type="ARBA" id="ARBA00023163"/>
    </source>
</evidence>
<evidence type="ECO:0000313" key="8">
    <source>
        <dbReference type="Proteomes" id="UP000198327"/>
    </source>
</evidence>
<feature type="compositionally biased region" description="Polar residues" evidence="5">
    <location>
        <begin position="1"/>
        <end position="15"/>
    </location>
</feature>
<keyword evidence="3" id="KW-0804">Transcription</keyword>
<keyword evidence="8" id="KW-1185">Reference proteome</keyword>
<name>A0A239M1I0_9NOCA</name>
<accession>A0A239M1I0</accession>
<dbReference type="PRINTS" id="PR00455">
    <property type="entry name" value="HTHTETR"/>
</dbReference>
<dbReference type="GO" id="GO:0003700">
    <property type="term" value="F:DNA-binding transcription factor activity"/>
    <property type="evidence" value="ECO:0007669"/>
    <property type="project" value="TreeGrafter"/>
</dbReference>
<evidence type="ECO:0000256" key="2">
    <source>
        <dbReference type="ARBA" id="ARBA00023125"/>
    </source>
</evidence>